<dbReference type="Proteomes" id="UP000567179">
    <property type="component" value="Unassembled WGS sequence"/>
</dbReference>
<dbReference type="InterPro" id="IPR029058">
    <property type="entry name" value="AB_hydrolase_fold"/>
</dbReference>
<dbReference type="Pfam" id="PF00561">
    <property type="entry name" value="Abhydrolase_1"/>
    <property type="match status" value="1"/>
</dbReference>
<dbReference type="InterPro" id="IPR050471">
    <property type="entry name" value="AB_hydrolase"/>
</dbReference>
<keyword evidence="3" id="KW-1185">Reference proteome</keyword>
<accession>A0A8H5F202</accession>
<dbReference type="EMBL" id="JAACJJ010000028">
    <property type="protein sequence ID" value="KAF5320744.1"/>
    <property type="molecule type" value="Genomic_DNA"/>
</dbReference>
<dbReference type="PANTHER" id="PTHR43433">
    <property type="entry name" value="HYDROLASE, ALPHA/BETA FOLD FAMILY PROTEIN"/>
    <property type="match status" value="1"/>
</dbReference>
<dbReference type="SUPFAM" id="SSF53474">
    <property type="entry name" value="alpha/beta-Hydrolases"/>
    <property type="match status" value="1"/>
</dbReference>
<feature type="domain" description="AB hydrolase-1" evidence="1">
    <location>
        <begin position="89"/>
        <end position="335"/>
    </location>
</feature>
<dbReference type="OrthoDB" id="19657at2759"/>
<comment type="caution">
    <text evidence="2">The sequence shown here is derived from an EMBL/GenBank/DDBJ whole genome shotgun (WGS) entry which is preliminary data.</text>
</comment>
<protein>
    <recommendedName>
        <fullName evidence="1">AB hydrolase-1 domain-containing protein</fullName>
    </recommendedName>
</protein>
<organism evidence="2 3">
    <name type="scientific">Psilocybe cf. subviscida</name>
    <dbReference type="NCBI Taxonomy" id="2480587"/>
    <lineage>
        <taxon>Eukaryota</taxon>
        <taxon>Fungi</taxon>
        <taxon>Dikarya</taxon>
        <taxon>Basidiomycota</taxon>
        <taxon>Agaricomycotina</taxon>
        <taxon>Agaricomycetes</taxon>
        <taxon>Agaricomycetidae</taxon>
        <taxon>Agaricales</taxon>
        <taxon>Agaricineae</taxon>
        <taxon>Strophariaceae</taxon>
        <taxon>Psilocybe</taxon>
    </lineage>
</organism>
<dbReference type="PANTHER" id="PTHR43433:SF5">
    <property type="entry name" value="AB HYDROLASE-1 DOMAIN-CONTAINING PROTEIN"/>
    <property type="match status" value="1"/>
</dbReference>
<dbReference type="Gene3D" id="3.40.50.1820">
    <property type="entry name" value="alpha/beta hydrolase"/>
    <property type="match status" value="1"/>
</dbReference>
<sequence length="366" mass="40180">MSSSDDLPTAFSDATCLRKGLCPVTTLRDQGPELLESHSLYYEQHGPPSAKGNEEAMKKLNKVVFIMGLNSSSFSWGPQVRWFGHGGENGDCTALVFDNRGVGNSGYPKGPYSTSGMAEDVICLLDTLGWTGERELTVVGISLGGMIAQELAYRIPKRIASLVLAVTHPGGSFYANFPPLSGLAALLKLMVTAEPEKKVPTVLPMIFPVAWLQETARSDPHAEFNGNTPDNKQRKTNYEVQTEGFLRRVAITRPQRLPGHISQMVAAMTHRVQQERLVFIAANIPKIAIVTGDDDRLVYPSGSERIKKAMDAGLDEAGRKRVEYIKWENTGHGIHAQREEEFNALVERCLREGKAAVQAGFKGRDI</sequence>
<proteinExistence type="predicted"/>
<evidence type="ECO:0000259" key="1">
    <source>
        <dbReference type="Pfam" id="PF00561"/>
    </source>
</evidence>
<gene>
    <name evidence="2" type="ORF">D9619_001205</name>
</gene>
<reference evidence="2 3" key="1">
    <citation type="journal article" date="2020" name="ISME J.">
        <title>Uncovering the hidden diversity of litter-decomposition mechanisms in mushroom-forming fungi.</title>
        <authorList>
            <person name="Floudas D."/>
            <person name="Bentzer J."/>
            <person name="Ahren D."/>
            <person name="Johansson T."/>
            <person name="Persson P."/>
            <person name="Tunlid A."/>
        </authorList>
    </citation>
    <scope>NUCLEOTIDE SEQUENCE [LARGE SCALE GENOMIC DNA]</scope>
    <source>
        <strain evidence="2 3">CBS 101986</strain>
    </source>
</reference>
<evidence type="ECO:0000313" key="2">
    <source>
        <dbReference type="EMBL" id="KAF5320744.1"/>
    </source>
</evidence>
<dbReference type="InterPro" id="IPR000073">
    <property type="entry name" value="AB_hydrolase_1"/>
</dbReference>
<name>A0A8H5F202_9AGAR</name>
<dbReference type="AlphaFoldDB" id="A0A8H5F202"/>
<evidence type="ECO:0000313" key="3">
    <source>
        <dbReference type="Proteomes" id="UP000567179"/>
    </source>
</evidence>